<dbReference type="CDD" id="cd00761">
    <property type="entry name" value="Glyco_tranf_GTA_type"/>
    <property type="match status" value="1"/>
</dbReference>
<organism evidence="3 4">
    <name type="scientific">Marinimicrobium koreense</name>
    <dbReference type="NCBI Taxonomy" id="306545"/>
    <lineage>
        <taxon>Bacteria</taxon>
        <taxon>Pseudomonadati</taxon>
        <taxon>Pseudomonadota</taxon>
        <taxon>Gammaproteobacteria</taxon>
        <taxon>Cellvibrionales</taxon>
        <taxon>Cellvibrionaceae</taxon>
        <taxon>Marinimicrobium</taxon>
    </lineage>
</organism>
<dbReference type="InterPro" id="IPR029044">
    <property type="entry name" value="Nucleotide-diphossugar_trans"/>
</dbReference>
<dbReference type="GO" id="GO:0016740">
    <property type="term" value="F:transferase activity"/>
    <property type="evidence" value="ECO:0007669"/>
    <property type="project" value="UniProtKB-KW"/>
</dbReference>
<protein>
    <submittedName>
        <fullName evidence="3">Glycosyl transferase family 2</fullName>
    </submittedName>
</protein>
<evidence type="ECO:0000313" key="4">
    <source>
        <dbReference type="Proteomes" id="UP000273643"/>
    </source>
</evidence>
<keyword evidence="4" id="KW-1185">Reference proteome</keyword>
<proteinExistence type="predicted"/>
<evidence type="ECO:0000313" key="3">
    <source>
        <dbReference type="EMBL" id="ROQ20059.1"/>
    </source>
</evidence>
<dbReference type="Proteomes" id="UP000273643">
    <property type="component" value="Unassembled WGS sequence"/>
</dbReference>
<dbReference type="PANTHER" id="PTHR43685">
    <property type="entry name" value="GLYCOSYLTRANSFERASE"/>
    <property type="match status" value="1"/>
</dbReference>
<dbReference type="Pfam" id="PF00535">
    <property type="entry name" value="Glycos_transf_2"/>
    <property type="match status" value="1"/>
</dbReference>
<evidence type="ECO:0000259" key="2">
    <source>
        <dbReference type="Pfam" id="PF00535"/>
    </source>
</evidence>
<dbReference type="AlphaFoldDB" id="A0A3N1NW07"/>
<dbReference type="OrthoDB" id="9801954at2"/>
<accession>A0A3N1NW07</accession>
<dbReference type="InterPro" id="IPR050834">
    <property type="entry name" value="Glycosyltransf_2"/>
</dbReference>
<evidence type="ECO:0000256" key="1">
    <source>
        <dbReference type="SAM" id="Coils"/>
    </source>
</evidence>
<dbReference type="PANTHER" id="PTHR43685:SF2">
    <property type="entry name" value="GLYCOSYLTRANSFERASE 2-LIKE DOMAIN-CONTAINING PROTEIN"/>
    <property type="match status" value="1"/>
</dbReference>
<dbReference type="CDD" id="cd01635">
    <property type="entry name" value="Glycosyltransferase_GTB-type"/>
    <property type="match status" value="1"/>
</dbReference>
<dbReference type="InterPro" id="IPR001173">
    <property type="entry name" value="Glyco_trans_2-like"/>
</dbReference>
<dbReference type="Gene3D" id="3.40.50.2000">
    <property type="entry name" value="Glycogen Phosphorylase B"/>
    <property type="match status" value="1"/>
</dbReference>
<dbReference type="EMBL" id="RJUK01000001">
    <property type="protein sequence ID" value="ROQ20059.1"/>
    <property type="molecule type" value="Genomic_DNA"/>
</dbReference>
<comment type="caution">
    <text evidence="3">The sequence shown here is derived from an EMBL/GenBank/DDBJ whole genome shotgun (WGS) entry which is preliminary data.</text>
</comment>
<dbReference type="RefSeq" id="WP_123637305.1">
    <property type="nucleotide sequence ID" value="NZ_RJUK01000001.1"/>
</dbReference>
<keyword evidence="1" id="KW-0175">Coiled coil</keyword>
<name>A0A3N1NW07_9GAMM</name>
<gene>
    <name evidence="3" type="ORF">EDC38_0652</name>
</gene>
<reference evidence="3 4" key="1">
    <citation type="submission" date="2018-11" db="EMBL/GenBank/DDBJ databases">
        <title>Genomic Encyclopedia of Type Strains, Phase IV (KMG-IV): sequencing the most valuable type-strain genomes for metagenomic binning, comparative biology and taxonomic classification.</title>
        <authorList>
            <person name="Goeker M."/>
        </authorList>
    </citation>
    <scope>NUCLEOTIDE SEQUENCE [LARGE SCALE GENOMIC DNA]</scope>
    <source>
        <strain evidence="3 4">DSM 16974</strain>
    </source>
</reference>
<dbReference type="SUPFAM" id="SSF53756">
    <property type="entry name" value="UDP-Glycosyltransferase/glycogen phosphorylase"/>
    <property type="match status" value="1"/>
</dbReference>
<dbReference type="SUPFAM" id="SSF53448">
    <property type="entry name" value="Nucleotide-diphospho-sugar transferases"/>
    <property type="match status" value="1"/>
</dbReference>
<dbReference type="Gene3D" id="3.90.550.10">
    <property type="entry name" value="Spore Coat Polysaccharide Biosynthesis Protein SpsA, Chain A"/>
    <property type="match status" value="1"/>
</dbReference>
<sequence>MMDERRAAKEIAASGWFDETWYREVYGADDASSLDPVTHYLRYGADCERDPSPWFSTSAYRDQVGPSVLAGINPLWHYMQFGRLQGRRISPSTLANDRKVTARHALELSAKALESKLWGGFSEAALSALQAKVCMPTVDDAERASACWALARWFSARGESLRAVRYLEQRAVIDADASTSRDHLILLVNSLALAGNGERAWALSSKARRRFRGAVDVQLISANALWALDDLQYESERLSTINSVFQSIGASAVKKADASQPLALDNLRCEPAPEVDASGELITIIMPVFNAGDSVAFAIESILAQSWSHFELLVVDDCSEDDTVAVVARYCERDQRVRLIRNPLNAGAYYCRNLALVEAKGRLITVHDSDDWSHAEKLERQVAALRSAPSAMASLTDWVRARKDLFFTGTYRFGGTLVSENLSSLMFRRSILDELGSWDLVRAGADTEFLQRIKARYGKSSVVKVNPGTPLSLSLDQPRSLTRTSLTHTRTQFYGPRREYRESAAAWHRMAAPDQLFVSPEASKRPFPAPDVMQVTPGHPRRYDLVVVADFNMSGGAYGSTMQYVEAALTLGLSVALCQWRRFDLDTTAPFNEGLRRRALSGEFDVLAPGDEATAETVLIGYPVILNHKPDLLPVLRTERLLILVNQMASRLYSGGDAQYDPVEVTANIHCWFGVYPTWVPISGLVHRLMIQDGRYSRIHDDIWTPLQPVNLDSGEHVRWRGGERTVPVIGRHSRDHYTKWSQSAERISQAYCAGQACEVRLLGGADCALSILGEKPRNWVLHPFTDDTASFLRDLDFYVHYPYEDYIEEFGRAVLEAMSYGIPVILPPVFRDTFGPAATYAEPDEVWQRVTELWQSEQAYLEAGRRSYEFVRRNAGYDQLANRLNREMTTMSTQEQTEFELRRKVESMKVRLEQAERELSQKHREVAALTRLLENRDRGPERSFPVRPWHERFWRTASKKLPGRAVRAIANSSWFDAQWYRDHYPEVQGSALFKLSPALHYLRVGGFEGKDPGPDFDSDWYLNTNPDVKAAGVNPLYHYILFGRSDGRRPHPGKSGL</sequence>
<feature type="coiled-coil region" evidence="1">
    <location>
        <begin position="899"/>
        <end position="933"/>
    </location>
</feature>
<feature type="domain" description="Glycosyltransferase 2-like" evidence="2">
    <location>
        <begin position="283"/>
        <end position="394"/>
    </location>
</feature>
<keyword evidence="3" id="KW-0808">Transferase</keyword>